<name>A0ABD2NYP4_9CUCU</name>
<gene>
    <name evidence="1" type="ORF">HHI36_017992</name>
</gene>
<organism evidence="1 2">
    <name type="scientific">Cryptolaemus montrouzieri</name>
    <dbReference type="NCBI Taxonomy" id="559131"/>
    <lineage>
        <taxon>Eukaryota</taxon>
        <taxon>Metazoa</taxon>
        <taxon>Ecdysozoa</taxon>
        <taxon>Arthropoda</taxon>
        <taxon>Hexapoda</taxon>
        <taxon>Insecta</taxon>
        <taxon>Pterygota</taxon>
        <taxon>Neoptera</taxon>
        <taxon>Endopterygota</taxon>
        <taxon>Coleoptera</taxon>
        <taxon>Polyphaga</taxon>
        <taxon>Cucujiformia</taxon>
        <taxon>Coccinelloidea</taxon>
        <taxon>Coccinellidae</taxon>
        <taxon>Scymninae</taxon>
        <taxon>Scymnini</taxon>
        <taxon>Cryptolaemus</taxon>
    </lineage>
</organism>
<protein>
    <submittedName>
        <fullName evidence="1">Uncharacterized protein</fullName>
    </submittedName>
</protein>
<proteinExistence type="predicted"/>
<evidence type="ECO:0000313" key="1">
    <source>
        <dbReference type="EMBL" id="KAL3283821.1"/>
    </source>
</evidence>
<dbReference type="EMBL" id="JABFTP020000165">
    <property type="protein sequence ID" value="KAL3283821.1"/>
    <property type="molecule type" value="Genomic_DNA"/>
</dbReference>
<keyword evidence="2" id="KW-1185">Reference proteome</keyword>
<sequence>MLQKNNKPTVKTRKINVESLREPTIEELYKNRLNGKIEENPITEEDDVKRSWEKIKNNILTAAYEALGTRISNNSKKNTNRTPWFRMEVAEKCREKKHAYLTYRTLRTPESYNEYQKIRNETTTPARDLVIVQLFDQALPLDATTAGTQ</sequence>
<dbReference type="Proteomes" id="UP001516400">
    <property type="component" value="Unassembled WGS sequence"/>
</dbReference>
<accession>A0ABD2NYP4</accession>
<reference evidence="1 2" key="1">
    <citation type="journal article" date="2021" name="BMC Biol.">
        <title>Horizontally acquired antibacterial genes associated with adaptive radiation of ladybird beetles.</title>
        <authorList>
            <person name="Li H.S."/>
            <person name="Tang X.F."/>
            <person name="Huang Y.H."/>
            <person name="Xu Z.Y."/>
            <person name="Chen M.L."/>
            <person name="Du X.Y."/>
            <person name="Qiu B.Y."/>
            <person name="Chen P.T."/>
            <person name="Zhang W."/>
            <person name="Slipinski A."/>
            <person name="Escalona H.E."/>
            <person name="Waterhouse R.M."/>
            <person name="Zwick A."/>
            <person name="Pang H."/>
        </authorList>
    </citation>
    <scope>NUCLEOTIDE SEQUENCE [LARGE SCALE GENOMIC DNA]</scope>
    <source>
        <strain evidence="1">SYSU2018</strain>
    </source>
</reference>
<evidence type="ECO:0000313" key="2">
    <source>
        <dbReference type="Proteomes" id="UP001516400"/>
    </source>
</evidence>
<comment type="caution">
    <text evidence="1">The sequence shown here is derived from an EMBL/GenBank/DDBJ whole genome shotgun (WGS) entry which is preliminary data.</text>
</comment>
<dbReference type="AlphaFoldDB" id="A0ABD2NYP4"/>